<organism evidence="1 2">
    <name type="scientific">Coffea canephora</name>
    <name type="common">Robusta coffee</name>
    <dbReference type="NCBI Taxonomy" id="49390"/>
    <lineage>
        <taxon>Eukaryota</taxon>
        <taxon>Viridiplantae</taxon>
        <taxon>Streptophyta</taxon>
        <taxon>Embryophyta</taxon>
        <taxon>Tracheophyta</taxon>
        <taxon>Spermatophyta</taxon>
        <taxon>Magnoliopsida</taxon>
        <taxon>eudicotyledons</taxon>
        <taxon>Gunneridae</taxon>
        <taxon>Pentapetalae</taxon>
        <taxon>asterids</taxon>
        <taxon>lamiids</taxon>
        <taxon>Gentianales</taxon>
        <taxon>Rubiaceae</taxon>
        <taxon>Ixoroideae</taxon>
        <taxon>Gardenieae complex</taxon>
        <taxon>Bertiereae - Coffeeae clade</taxon>
        <taxon>Coffeeae</taxon>
        <taxon>Coffea</taxon>
    </lineage>
</organism>
<reference evidence="2" key="1">
    <citation type="journal article" date="2014" name="Science">
        <title>The coffee genome provides insight into the convergent evolution of caffeine biosynthesis.</title>
        <authorList>
            <person name="Denoeud F."/>
            <person name="Carretero-Paulet L."/>
            <person name="Dereeper A."/>
            <person name="Droc G."/>
            <person name="Guyot R."/>
            <person name="Pietrella M."/>
            <person name="Zheng C."/>
            <person name="Alberti A."/>
            <person name="Anthony F."/>
            <person name="Aprea G."/>
            <person name="Aury J.M."/>
            <person name="Bento P."/>
            <person name="Bernard M."/>
            <person name="Bocs S."/>
            <person name="Campa C."/>
            <person name="Cenci A."/>
            <person name="Combes M.C."/>
            <person name="Crouzillat D."/>
            <person name="Da Silva C."/>
            <person name="Daddiego L."/>
            <person name="De Bellis F."/>
            <person name="Dussert S."/>
            <person name="Garsmeur O."/>
            <person name="Gayraud T."/>
            <person name="Guignon V."/>
            <person name="Jahn K."/>
            <person name="Jamilloux V."/>
            <person name="Joet T."/>
            <person name="Labadie K."/>
            <person name="Lan T."/>
            <person name="Leclercq J."/>
            <person name="Lepelley M."/>
            <person name="Leroy T."/>
            <person name="Li L.T."/>
            <person name="Librado P."/>
            <person name="Lopez L."/>
            <person name="Munoz A."/>
            <person name="Noel B."/>
            <person name="Pallavicini A."/>
            <person name="Perrotta G."/>
            <person name="Poncet V."/>
            <person name="Pot D."/>
            <person name="Priyono X."/>
            <person name="Rigoreau M."/>
            <person name="Rouard M."/>
            <person name="Rozas J."/>
            <person name="Tranchant-Dubreuil C."/>
            <person name="VanBuren R."/>
            <person name="Zhang Q."/>
            <person name="Andrade A.C."/>
            <person name="Argout X."/>
            <person name="Bertrand B."/>
            <person name="de Kochko A."/>
            <person name="Graziosi G."/>
            <person name="Henry R.J."/>
            <person name="Jayarama X."/>
            <person name="Ming R."/>
            <person name="Nagai C."/>
            <person name="Rounsley S."/>
            <person name="Sankoff D."/>
            <person name="Giuliano G."/>
            <person name="Albert V.A."/>
            <person name="Wincker P."/>
            <person name="Lashermes P."/>
        </authorList>
    </citation>
    <scope>NUCLEOTIDE SEQUENCE [LARGE SCALE GENOMIC DNA]</scope>
    <source>
        <strain evidence="2">cv. DH200-94</strain>
    </source>
</reference>
<dbReference type="Proteomes" id="UP000295252">
    <property type="component" value="Unassembled WGS sequence"/>
</dbReference>
<dbReference type="EMBL" id="HG740061">
    <property type="protein sequence ID" value="CDP20188.1"/>
    <property type="molecule type" value="Genomic_DNA"/>
</dbReference>
<dbReference type="Gramene" id="CDP20188">
    <property type="protein sequence ID" value="CDP20188"/>
    <property type="gene ID" value="GSCOC_T00000996001"/>
</dbReference>
<sequence>MQKLQVDKLKLGCFAYRILKRLRLEDHVFKTARILCLKEDSRTSAFSYC</sequence>
<protein>
    <submittedName>
        <fullName evidence="1">DH200=94 genomic scaffold, scaffold_977</fullName>
    </submittedName>
</protein>
<dbReference type="InParanoid" id="A0A068VKL8"/>
<evidence type="ECO:0000313" key="1">
    <source>
        <dbReference type="EMBL" id="CDP20188.1"/>
    </source>
</evidence>
<gene>
    <name evidence="1" type="ORF">GSCOC_T00000996001</name>
</gene>
<keyword evidence="2" id="KW-1185">Reference proteome</keyword>
<evidence type="ECO:0000313" key="2">
    <source>
        <dbReference type="Proteomes" id="UP000295252"/>
    </source>
</evidence>
<dbReference type="AlphaFoldDB" id="A0A068VKL8"/>
<accession>A0A068VKL8</accession>
<proteinExistence type="predicted"/>
<name>A0A068VKL8_COFCA</name>